<evidence type="ECO:0000313" key="2">
    <source>
        <dbReference type="Proteomes" id="UP000288805"/>
    </source>
</evidence>
<name>A0A438GF09_VITVI</name>
<dbReference type="AlphaFoldDB" id="A0A438GF09"/>
<organism evidence="1 2">
    <name type="scientific">Vitis vinifera</name>
    <name type="common">Grape</name>
    <dbReference type="NCBI Taxonomy" id="29760"/>
    <lineage>
        <taxon>Eukaryota</taxon>
        <taxon>Viridiplantae</taxon>
        <taxon>Streptophyta</taxon>
        <taxon>Embryophyta</taxon>
        <taxon>Tracheophyta</taxon>
        <taxon>Spermatophyta</taxon>
        <taxon>Magnoliopsida</taxon>
        <taxon>eudicotyledons</taxon>
        <taxon>Gunneridae</taxon>
        <taxon>Pentapetalae</taxon>
        <taxon>rosids</taxon>
        <taxon>Vitales</taxon>
        <taxon>Vitaceae</taxon>
        <taxon>Viteae</taxon>
        <taxon>Vitis</taxon>
    </lineage>
</organism>
<proteinExistence type="predicted"/>
<dbReference type="EMBL" id="QGNW01000455">
    <property type="protein sequence ID" value="RVW70792.1"/>
    <property type="molecule type" value="Genomic_DNA"/>
</dbReference>
<dbReference type="Proteomes" id="UP000288805">
    <property type="component" value="Unassembled WGS sequence"/>
</dbReference>
<comment type="caution">
    <text evidence="1">The sequence shown here is derived from an EMBL/GenBank/DDBJ whole genome shotgun (WGS) entry which is preliminary data.</text>
</comment>
<sequence length="171" mass="18916">MGYVANGSTCHCLEVKLKALKKDLKVGNKEVFENVSFNKQSKIEESSLESMVRHRASGHTIGSAAPDRGARHVSSWEIRMELLRIAMWASCHSEGSLHLAHADGLLATCASHIPPGCLISGILLRQHSTRMYHIRNSSPPSFHPDISHPVPDAGWERRGVSTSPVRHIWIL</sequence>
<protein>
    <submittedName>
        <fullName evidence="1">Uncharacterized protein</fullName>
    </submittedName>
</protein>
<evidence type="ECO:0000313" key="1">
    <source>
        <dbReference type="EMBL" id="RVW70792.1"/>
    </source>
</evidence>
<reference evidence="1 2" key="1">
    <citation type="journal article" date="2018" name="PLoS Genet.">
        <title>Population sequencing reveals clonal diversity and ancestral inbreeding in the grapevine cultivar Chardonnay.</title>
        <authorList>
            <person name="Roach M.J."/>
            <person name="Johnson D.L."/>
            <person name="Bohlmann J."/>
            <person name="van Vuuren H.J."/>
            <person name="Jones S.J."/>
            <person name="Pretorius I.S."/>
            <person name="Schmidt S.A."/>
            <person name="Borneman A.R."/>
        </authorList>
    </citation>
    <scope>NUCLEOTIDE SEQUENCE [LARGE SCALE GENOMIC DNA]</scope>
    <source>
        <strain evidence="2">cv. Chardonnay</strain>
        <tissue evidence="1">Leaf</tissue>
    </source>
</reference>
<accession>A0A438GF09</accession>
<gene>
    <name evidence="1" type="ORF">CK203_058050</name>
</gene>